<gene>
    <name evidence="2" type="ORF">Tco_1112640</name>
</gene>
<feature type="compositionally biased region" description="Basic residues" evidence="1">
    <location>
        <begin position="57"/>
        <end position="68"/>
    </location>
</feature>
<feature type="region of interest" description="Disordered" evidence="1">
    <location>
        <begin position="28"/>
        <end position="68"/>
    </location>
</feature>
<evidence type="ECO:0000313" key="3">
    <source>
        <dbReference type="Proteomes" id="UP001151760"/>
    </source>
</evidence>
<comment type="caution">
    <text evidence="2">The sequence shown here is derived from an EMBL/GenBank/DDBJ whole genome shotgun (WGS) entry which is preliminary data.</text>
</comment>
<reference evidence="2" key="2">
    <citation type="submission" date="2022-01" db="EMBL/GenBank/DDBJ databases">
        <authorList>
            <person name="Yamashiro T."/>
            <person name="Shiraishi A."/>
            <person name="Satake H."/>
            <person name="Nakayama K."/>
        </authorList>
    </citation>
    <scope>NUCLEOTIDE SEQUENCE</scope>
</reference>
<evidence type="ECO:0000256" key="1">
    <source>
        <dbReference type="SAM" id="MobiDB-lite"/>
    </source>
</evidence>
<organism evidence="2 3">
    <name type="scientific">Tanacetum coccineum</name>
    <dbReference type="NCBI Taxonomy" id="301880"/>
    <lineage>
        <taxon>Eukaryota</taxon>
        <taxon>Viridiplantae</taxon>
        <taxon>Streptophyta</taxon>
        <taxon>Embryophyta</taxon>
        <taxon>Tracheophyta</taxon>
        <taxon>Spermatophyta</taxon>
        <taxon>Magnoliopsida</taxon>
        <taxon>eudicotyledons</taxon>
        <taxon>Gunneridae</taxon>
        <taxon>Pentapetalae</taxon>
        <taxon>asterids</taxon>
        <taxon>campanulids</taxon>
        <taxon>Asterales</taxon>
        <taxon>Asteraceae</taxon>
        <taxon>Asteroideae</taxon>
        <taxon>Anthemideae</taxon>
        <taxon>Anthemidinae</taxon>
        <taxon>Tanacetum</taxon>
    </lineage>
</organism>
<feature type="compositionally biased region" description="Basic and acidic residues" evidence="1">
    <location>
        <begin position="32"/>
        <end position="56"/>
    </location>
</feature>
<sequence>MITLKENGSLASIMHEVKEFTFTIATENNIEDPPRGIRERAPRGSVEEDPLEEQKKSRQRSHRRTYARRRPTQISYLMLVVDLSLLILRSRVALARAGPTESGDSCESRVRPKRGPA</sequence>
<proteinExistence type="predicted"/>
<keyword evidence="3" id="KW-1185">Reference proteome</keyword>
<feature type="region of interest" description="Disordered" evidence="1">
    <location>
        <begin position="96"/>
        <end position="117"/>
    </location>
</feature>
<protein>
    <submittedName>
        <fullName evidence="2">Uncharacterized protein</fullName>
    </submittedName>
</protein>
<dbReference type="EMBL" id="BQNB010021047">
    <property type="protein sequence ID" value="GJU02302.1"/>
    <property type="molecule type" value="Genomic_DNA"/>
</dbReference>
<accession>A0ABQ5IPZ4</accession>
<dbReference type="Proteomes" id="UP001151760">
    <property type="component" value="Unassembled WGS sequence"/>
</dbReference>
<name>A0ABQ5IPZ4_9ASTR</name>
<reference evidence="2" key="1">
    <citation type="journal article" date="2022" name="Int. J. Mol. Sci.">
        <title>Draft Genome of Tanacetum Coccineum: Genomic Comparison of Closely Related Tanacetum-Family Plants.</title>
        <authorList>
            <person name="Yamashiro T."/>
            <person name="Shiraishi A."/>
            <person name="Nakayama K."/>
            <person name="Satake H."/>
        </authorList>
    </citation>
    <scope>NUCLEOTIDE SEQUENCE</scope>
</reference>
<evidence type="ECO:0000313" key="2">
    <source>
        <dbReference type="EMBL" id="GJU02302.1"/>
    </source>
</evidence>